<dbReference type="Pfam" id="PF01266">
    <property type="entry name" value="DAO"/>
    <property type="match status" value="1"/>
</dbReference>
<dbReference type="GO" id="GO:0016491">
    <property type="term" value="F:oxidoreductase activity"/>
    <property type="evidence" value="ECO:0007669"/>
    <property type="project" value="UniProtKB-KW"/>
</dbReference>
<dbReference type="SUPFAM" id="SSF51905">
    <property type="entry name" value="FAD/NAD(P)-binding domain"/>
    <property type="match status" value="1"/>
</dbReference>
<evidence type="ECO:0000313" key="4">
    <source>
        <dbReference type="Proteomes" id="UP000320593"/>
    </source>
</evidence>
<dbReference type="InterPro" id="IPR006076">
    <property type="entry name" value="FAD-dep_OxRdtase"/>
</dbReference>
<dbReference type="PANTHER" id="PTHR13847:SF289">
    <property type="entry name" value="GLYCINE OXIDASE"/>
    <property type="match status" value="1"/>
</dbReference>
<dbReference type="GO" id="GO:0005737">
    <property type="term" value="C:cytoplasm"/>
    <property type="evidence" value="ECO:0007669"/>
    <property type="project" value="TreeGrafter"/>
</dbReference>
<comment type="caution">
    <text evidence="3">The sequence shown here is derived from an EMBL/GenBank/DDBJ whole genome shotgun (WGS) entry which is preliminary data.</text>
</comment>
<accession>A0A562TIN1</accession>
<sequence>MAVLSQSSQTRPIEGAGDLAGTTVHVIGAGMVGVCTALELQARGALVTLLDRREPGRETSWGNAGVIARSSLVPLNNPSLWRSLPGLLGNRRAALRYDLRYLLKNPGWALGFLANARASTFHETTQALDGLIRLSIDIHRERIAEVGQLHRLSDAGWLTLYRSETGYARARSFHEVMTAFGVDTVTLSRADLTDLEPSLKPVFDRALWVRDSLSVDDPGAIVAAYAGRFAQAGGQIVRAEVTGIRNDGDAVKLSCADGDELTCGRAVICLGPWARDLVERMGCKVPLGYERGYHRHFCGGVGAAPNSGLQRPVHDSAGGYVLSPMARGLRLSTGVELSARDAVPNPSQMDQAERAARQAIDLGEAIDPECWLGSRPTLPDSRPAIGPMPKATNVWASFGHQHIGFSTGPGSARLLADLMEGRTPPIPAAPFRPDRFIRAR</sequence>
<evidence type="ECO:0000256" key="1">
    <source>
        <dbReference type="ARBA" id="ARBA00023002"/>
    </source>
</evidence>
<evidence type="ECO:0000259" key="2">
    <source>
        <dbReference type="Pfam" id="PF01266"/>
    </source>
</evidence>
<keyword evidence="4" id="KW-1185">Reference proteome</keyword>
<dbReference type="EMBL" id="VLLF01000001">
    <property type="protein sequence ID" value="TWI92480.1"/>
    <property type="molecule type" value="Genomic_DNA"/>
</dbReference>
<protein>
    <submittedName>
        <fullName evidence="3">D-amino-acid dehydrogenase</fullName>
    </submittedName>
</protein>
<organism evidence="3 4">
    <name type="scientific">Roseibium hamelinense</name>
    <dbReference type="NCBI Taxonomy" id="150831"/>
    <lineage>
        <taxon>Bacteria</taxon>
        <taxon>Pseudomonadati</taxon>
        <taxon>Pseudomonadota</taxon>
        <taxon>Alphaproteobacteria</taxon>
        <taxon>Hyphomicrobiales</taxon>
        <taxon>Stappiaceae</taxon>
        <taxon>Roseibium</taxon>
    </lineage>
</organism>
<gene>
    <name evidence="3" type="ORF">JM93_00022</name>
</gene>
<dbReference type="InterPro" id="IPR036188">
    <property type="entry name" value="FAD/NAD-bd_sf"/>
</dbReference>
<name>A0A562TIN1_9HYPH</name>
<dbReference type="PANTHER" id="PTHR13847">
    <property type="entry name" value="SARCOSINE DEHYDROGENASE-RELATED"/>
    <property type="match status" value="1"/>
</dbReference>
<dbReference type="AlphaFoldDB" id="A0A562TIN1"/>
<dbReference type="Gene3D" id="3.50.50.60">
    <property type="entry name" value="FAD/NAD(P)-binding domain"/>
    <property type="match status" value="2"/>
</dbReference>
<evidence type="ECO:0000313" key="3">
    <source>
        <dbReference type="EMBL" id="TWI92480.1"/>
    </source>
</evidence>
<feature type="domain" description="FAD dependent oxidoreductase" evidence="2">
    <location>
        <begin position="24"/>
        <end position="418"/>
    </location>
</feature>
<keyword evidence="1" id="KW-0560">Oxidoreductase</keyword>
<dbReference type="Proteomes" id="UP000320593">
    <property type="component" value="Unassembled WGS sequence"/>
</dbReference>
<dbReference type="Gene3D" id="3.30.9.10">
    <property type="entry name" value="D-Amino Acid Oxidase, subunit A, domain 2"/>
    <property type="match status" value="1"/>
</dbReference>
<proteinExistence type="predicted"/>
<reference evidence="3 4" key="1">
    <citation type="submission" date="2019-07" db="EMBL/GenBank/DDBJ databases">
        <title>Genomic Encyclopedia of Archaeal and Bacterial Type Strains, Phase II (KMG-II): from individual species to whole genera.</title>
        <authorList>
            <person name="Goeker M."/>
        </authorList>
    </citation>
    <scope>NUCLEOTIDE SEQUENCE [LARGE SCALE GENOMIC DNA]</scope>
    <source>
        <strain evidence="3 4">ATCC BAA-252</strain>
    </source>
</reference>